<dbReference type="EMBL" id="UOGC01000020">
    <property type="protein sequence ID" value="VAX15730.1"/>
    <property type="molecule type" value="Genomic_DNA"/>
</dbReference>
<dbReference type="AlphaFoldDB" id="A0A3B1BYH0"/>
<protein>
    <recommendedName>
        <fullName evidence="2">Deoxyhypusine synthase</fullName>
    </recommendedName>
</protein>
<evidence type="ECO:0000313" key="1">
    <source>
        <dbReference type="EMBL" id="VAX15730.1"/>
    </source>
</evidence>
<dbReference type="Gene3D" id="3.40.50.10690">
    <property type="entry name" value="putative lor/sdh protein like domains"/>
    <property type="match status" value="1"/>
</dbReference>
<name>A0A3B1BYH0_9ZZZZ</name>
<reference evidence="1" key="1">
    <citation type="submission" date="2018-06" db="EMBL/GenBank/DDBJ databases">
        <authorList>
            <person name="Zhirakovskaya E."/>
        </authorList>
    </citation>
    <scope>NUCLEOTIDE SEQUENCE</scope>
</reference>
<gene>
    <name evidence="1" type="ORF">MNBD_NITROSPINAE01-1437</name>
</gene>
<evidence type="ECO:0008006" key="2">
    <source>
        <dbReference type="Google" id="ProtNLM"/>
    </source>
</evidence>
<proteinExistence type="predicted"/>
<organism evidence="1">
    <name type="scientific">hydrothermal vent metagenome</name>
    <dbReference type="NCBI Taxonomy" id="652676"/>
    <lineage>
        <taxon>unclassified sequences</taxon>
        <taxon>metagenomes</taxon>
        <taxon>ecological metagenomes</taxon>
    </lineage>
</organism>
<sequence>MNKALFDREKLSLRPLALRQSDFSVESIKSVATKPGKFPELGEVAERIIKARRLGAPVILIIGAHVLRCGVQPVLFEMMERGFVTLVAGSGALMIHDFELGLTGKTTENVSRYIQEGQFGLWTETGWINDFVAKGWERGEGLGETIGKAISDGEYPYMDISLFARAYKLGIPVTVHVGIGYDIVHQHPNCNGAAYGATSYADFLRFAAEVERLEDGVVMNFGSAVMGPEVFLKALAMARNVAKQKGKNISRFTTLVCDLQNLKNDYRTEPSKNDPNYYFRPLKTMLVRSVANGGDSYFVRGNHADTLPGLWAEILQRVGEK</sequence>
<accession>A0A3B1BYH0</accession>